<feature type="compositionally biased region" description="Polar residues" evidence="1">
    <location>
        <begin position="320"/>
        <end position="332"/>
    </location>
</feature>
<feature type="compositionally biased region" description="Gly residues" evidence="1">
    <location>
        <begin position="135"/>
        <end position="151"/>
    </location>
</feature>
<organism evidence="2 3">
    <name type="scientific">Friedmanniomyces endolithicus</name>
    <dbReference type="NCBI Taxonomy" id="329885"/>
    <lineage>
        <taxon>Eukaryota</taxon>
        <taxon>Fungi</taxon>
        <taxon>Dikarya</taxon>
        <taxon>Ascomycota</taxon>
        <taxon>Pezizomycotina</taxon>
        <taxon>Dothideomycetes</taxon>
        <taxon>Dothideomycetidae</taxon>
        <taxon>Mycosphaerellales</taxon>
        <taxon>Teratosphaeriaceae</taxon>
        <taxon>Friedmanniomyces</taxon>
    </lineage>
</organism>
<comment type="caution">
    <text evidence="2">The sequence shown here is derived from an EMBL/GenBank/DDBJ whole genome shotgun (WGS) entry which is preliminary data.</text>
</comment>
<feature type="region of interest" description="Disordered" evidence="1">
    <location>
        <begin position="1"/>
        <end position="106"/>
    </location>
</feature>
<feature type="compositionally biased region" description="Low complexity" evidence="1">
    <location>
        <begin position="199"/>
        <end position="212"/>
    </location>
</feature>
<sequence length="515" mass="49735">MEAIKQSLGLTHSDPKSTADSNEGVRDENTRPTGETSELASEGRSQTLPTSENAGRVQERGLGESAPGMSEGGMSGGGMSSGGMMSGGGMPGGGMPGGGMSGGAMPGGGMSGGAVSGGGMSGGAMSGGGMSGGGMSGGGMMAGEGMSGGGMSSTSGIGNSSGMGSTGFESGMPRSGLGESSTSGFGNSSVGMGSTGFQSGLPSSGLGESSAGMGSTGYESGMSSSGLGQSSTSGFGNSNAERGSVPGSSMTGLGSTTTGLASSVTPGAQALGGEGSNMGGGIITTADGRQTYAADGYGGGSMGQQSTGSGLGDERLAGTTFEQSLTTANGSSLRDIDATSARGPSGLSPDGLGWSGVGSTDLDQSGVESRGNSGPAYPTDTSSSRTDYPTLNNPDVPMNSGNYNTGNQNTGNYSTGLDSTAPGRDDVNTTNRSAPADYDPNPASTEGSAEVAAENPEMLNKASVRTTDESAASVEGGSGRGLPHSSSRENESAIPFAGGERLGERHWGESKKVPE</sequence>
<dbReference type="OrthoDB" id="3931088at2759"/>
<reference evidence="2 3" key="1">
    <citation type="submission" date="2017-03" db="EMBL/GenBank/DDBJ databases">
        <title>Genomes of endolithic fungi from Antarctica.</title>
        <authorList>
            <person name="Coleine C."/>
            <person name="Masonjones S."/>
            <person name="Stajich J.E."/>
        </authorList>
    </citation>
    <scope>NUCLEOTIDE SEQUENCE [LARGE SCALE GENOMIC DNA]</scope>
    <source>
        <strain evidence="2 3">CCFEE 5311</strain>
    </source>
</reference>
<feature type="compositionally biased region" description="Low complexity" evidence="1">
    <location>
        <begin position="399"/>
        <end position="416"/>
    </location>
</feature>
<name>A0A4U0V810_9PEZI</name>
<dbReference type="AlphaFoldDB" id="A0A4U0V810"/>
<feature type="compositionally biased region" description="Gly residues" evidence="1">
    <location>
        <begin position="270"/>
        <end position="282"/>
    </location>
</feature>
<gene>
    <name evidence="2" type="ORF">B0A54_04664</name>
</gene>
<dbReference type="Proteomes" id="UP000310066">
    <property type="component" value="Unassembled WGS sequence"/>
</dbReference>
<evidence type="ECO:0000256" key="1">
    <source>
        <dbReference type="SAM" id="MobiDB-lite"/>
    </source>
</evidence>
<feature type="compositionally biased region" description="Polar residues" evidence="1">
    <location>
        <begin position="178"/>
        <end position="198"/>
    </location>
</feature>
<feature type="compositionally biased region" description="Basic and acidic residues" evidence="1">
    <location>
        <begin position="13"/>
        <end position="30"/>
    </location>
</feature>
<accession>A0A4U0V810</accession>
<feature type="compositionally biased region" description="Low complexity" evidence="1">
    <location>
        <begin position="247"/>
        <end position="265"/>
    </location>
</feature>
<evidence type="ECO:0000313" key="2">
    <source>
        <dbReference type="EMBL" id="TKA44713.1"/>
    </source>
</evidence>
<feature type="region of interest" description="Disordered" evidence="1">
    <location>
        <begin position="295"/>
        <end position="515"/>
    </location>
</feature>
<evidence type="ECO:0000313" key="3">
    <source>
        <dbReference type="Proteomes" id="UP000310066"/>
    </source>
</evidence>
<proteinExistence type="predicted"/>
<protein>
    <submittedName>
        <fullName evidence="2">Uncharacterized protein</fullName>
    </submittedName>
</protein>
<dbReference type="EMBL" id="NAJP01000014">
    <property type="protein sequence ID" value="TKA44713.1"/>
    <property type="molecule type" value="Genomic_DNA"/>
</dbReference>
<feature type="compositionally biased region" description="Low complexity" evidence="1">
    <location>
        <begin position="220"/>
        <end position="236"/>
    </location>
</feature>
<feature type="compositionally biased region" description="Polar residues" evidence="1">
    <location>
        <begin position="31"/>
        <end position="53"/>
    </location>
</feature>
<feature type="compositionally biased region" description="Gly residues" evidence="1">
    <location>
        <begin position="70"/>
        <end position="106"/>
    </location>
</feature>
<feature type="compositionally biased region" description="Polar residues" evidence="1">
    <location>
        <begin position="379"/>
        <end position="393"/>
    </location>
</feature>
<feature type="region of interest" description="Disordered" evidence="1">
    <location>
        <begin position="135"/>
        <end position="283"/>
    </location>
</feature>
<feature type="compositionally biased region" description="Basic and acidic residues" evidence="1">
    <location>
        <begin position="501"/>
        <end position="515"/>
    </location>
</feature>
<feature type="compositionally biased region" description="Polar residues" evidence="1">
    <location>
        <begin position="357"/>
        <end position="372"/>
    </location>
</feature>